<dbReference type="AlphaFoldDB" id="A0A1G7HY63"/>
<sequence length="251" mass="27854">MAKQTSIIPFTGKLGNLIGYERNGEYFLRSMPEIVRQTHATRRAARRFGMASRKGALIRHAFYCDLDIRCDGGHINRLNKTLIAAGSNHTALTGFRFNQHTGTDRFFTVAPSLLRNDILHIPSQTIAQYKGFIALEVKVIAARIDFIKGQVTGTDTVVLMINPGTSFQETNIPLDVPGAGTLVITLQVRGMLKDGASCNRQHLAADIIAVAAPQILKYRIKPTYSRRKGLQPLMTSTLIYAHAYQSTIQRE</sequence>
<gene>
    <name evidence="1" type="ORF">SAMN04488121_101642</name>
</gene>
<dbReference type="Proteomes" id="UP000199045">
    <property type="component" value="Unassembled WGS sequence"/>
</dbReference>
<dbReference type="OrthoDB" id="681012at2"/>
<protein>
    <submittedName>
        <fullName evidence="1">Uncharacterized protein</fullName>
    </submittedName>
</protein>
<dbReference type="EMBL" id="FNBN01000001">
    <property type="protein sequence ID" value="SDF05303.1"/>
    <property type="molecule type" value="Genomic_DNA"/>
</dbReference>
<dbReference type="RefSeq" id="WP_089828777.1">
    <property type="nucleotide sequence ID" value="NZ_FNBN01000001.1"/>
</dbReference>
<dbReference type="STRING" id="104663.SAMN04488121_101642"/>
<evidence type="ECO:0000313" key="1">
    <source>
        <dbReference type="EMBL" id="SDF05303.1"/>
    </source>
</evidence>
<organism evidence="1 2">
    <name type="scientific">Chitinophaga filiformis</name>
    <name type="common">Myxococcus filiformis</name>
    <name type="synonym">Flexibacter filiformis</name>
    <dbReference type="NCBI Taxonomy" id="104663"/>
    <lineage>
        <taxon>Bacteria</taxon>
        <taxon>Pseudomonadati</taxon>
        <taxon>Bacteroidota</taxon>
        <taxon>Chitinophagia</taxon>
        <taxon>Chitinophagales</taxon>
        <taxon>Chitinophagaceae</taxon>
        <taxon>Chitinophaga</taxon>
    </lineage>
</organism>
<name>A0A1G7HY63_CHIFI</name>
<evidence type="ECO:0000313" key="2">
    <source>
        <dbReference type="Proteomes" id="UP000199045"/>
    </source>
</evidence>
<accession>A0A1G7HY63</accession>
<reference evidence="1 2" key="1">
    <citation type="submission" date="2016-10" db="EMBL/GenBank/DDBJ databases">
        <authorList>
            <person name="de Groot N.N."/>
        </authorList>
    </citation>
    <scope>NUCLEOTIDE SEQUENCE [LARGE SCALE GENOMIC DNA]</scope>
    <source>
        <strain evidence="1 2">DSM 527</strain>
    </source>
</reference>
<proteinExistence type="predicted"/>